<proteinExistence type="inferred from homology"/>
<dbReference type="GO" id="GO:0005179">
    <property type="term" value="F:hormone activity"/>
    <property type="evidence" value="ECO:0007669"/>
    <property type="project" value="UniProtKB-KW"/>
</dbReference>
<dbReference type="GO" id="GO:0005615">
    <property type="term" value="C:extracellular space"/>
    <property type="evidence" value="ECO:0007669"/>
    <property type="project" value="TreeGrafter"/>
</dbReference>
<dbReference type="GO" id="GO:0006874">
    <property type="term" value="P:intracellular calcium ion homeostasis"/>
    <property type="evidence" value="ECO:0007669"/>
    <property type="project" value="TreeGrafter"/>
</dbReference>
<keyword evidence="6" id="KW-1185">Reference proteome</keyword>
<dbReference type="PANTHER" id="PTHR11245:SF6">
    <property type="entry name" value="DUF19 DOMAIN-CONTAINING PROTEIN"/>
    <property type="match status" value="1"/>
</dbReference>
<evidence type="ECO:0000313" key="5">
    <source>
        <dbReference type="EMBL" id="KAK2175670.1"/>
    </source>
</evidence>
<name>A0AAD9KQT2_RIDPI</name>
<evidence type="ECO:0000256" key="4">
    <source>
        <dbReference type="ARBA" id="ARBA00023157"/>
    </source>
</evidence>
<evidence type="ECO:0000256" key="3">
    <source>
        <dbReference type="ARBA" id="ARBA00022702"/>
    </source>
</evidence>
<dbReference type="EMBL" id="JAODUO010000714">
    <property type="protein sequence ID" value="KAK2175670.1"/>
    <property type="molecule type" value="Genomic_DNA"/>
</dbReference>
<evidence type="ECO:0000256" key="2">
    <source>
        <dbReference type="ARBA" id="ARBA00011748"/>
    </source>
</evidence>
<comment type="subunit">
    <text evidence="2">Homodimer; disulfide-linked.</text>
</comment>
<evidence type="ECO:0000256" key="1">
    <source>
        <dbReference type="ARBA" id="ARBA00008693"/>
    </source>
</evidence>
<dbReference type="Proteomes" id="UP001209878">
    <property type="component" value="Unassembled WGS sequence"/>
</dbReference>
<protein>
    <submittedName>
        <fullName evidence="5">Uncharacterized protein</fullName>
    </submittedName>
</protein>
<evidence type="ECO:0000313" key="6">
    <source>
        <dbReference type="Proteomes" id="UP001209878"/>
    </source>
</evidence>
<keyword evidence="3" id="KW-0372">Hormone</keyword>
<organism evidence="5 6">
    <name type="scientific">Ridgeia piscesae</name>
    <name type="common">Tubeworm</name>
    <dbReference type="NCBI Taxonomy" id="27915"/>
    <lineage>
        <taxon>Eukaryota</taxon>
        <taxon>Metazoa</taxon>
        <taxon>Spiralia</taxon>
        <taxon>Lophotrochozoa</taxon>
        <taxon>Annelida</taxon>
        <taxon>Polychaeta</taxon>
        <taxon>Sedentaria</taxon>
        <taxon>Canalipalpata</taxon>
        <taxon>Sabellida</taxon>
        <taxon>Siboglinidae</taxon>
        <taxon>Ridgeia</taxon>
    </lineage>
</organism>
<dbReference type="PANTHER" id="PTHR11245">
    <property type="entry name" value="STANNIOCALCIN"/>
    <property type="match status" value="1"/>
</dbReference>
<accession>A0AAD9KQT2</accession>
<dbReference type="InterPro" id="IPR004978">
    <property type="entry name" value="Stanniocalcin"/>
</dbReference>
<dbReference type="AlphaFoldDB" id="A0AAD9KQT2"/>
<comment type="caution">
    <text evidence="5">The sequence shown here is derived from an EMBL/GenBank/DDBJ whole genome shotgun (WGS) entry which is preliminary data.</text>
</comment>
<reference evidence="5" key="1">
    <citation type="journal article" date="2023" name="Mol. Biol. Evol.">
        <title>Third-Generation Sequencing Reveals the Adaptive Role of the Epigenome in Three Deep-Sea Polychaetes.</title>
        <authorList>
            <person name="Perez M."/>
            <person name="Aroh O."/>
            <person name="Sun Y."/>
            <person name="Lan Y."/>
            <person name="Juniper S.K."/>
            <person name="Young C.R."/>
            <person name="Angers B."/>
            <person name="Qian P.Y."/>
        </authorList>
    </citation>
    <scope>NUCLEOTIDE SEQUENCE</scope>
    <source>
        <strain evidence="5">R07B-5</strain>
    </source>
</reference>
<comment type="similarity">
    <text evidence="1">Belongs to the stanniocalcin family.</text>
</comment>
<sequence length="370" mass="41741">MPCGGGGYARGFGARFCWAGAKVTGLTTEASEWFIDVQRCIMEAVLPHYSDIDVGCDDMKEIALYVQIDCFTGSDMGSSINKTLTFCRVVANLDNWKTILNILKSAKENSATPAEFVKTVANDARVTLTDAGSKCFGLAKELVQNVTKVFKDTVNLLRNVFNPERVNAVQSDEDCMALAEAHNCSFYECFERRFPCKSSLGISHVIDFEMPSCRVFYGEYDTFDKQGQEWLDSTQLCLMKSLQPLLNASSIDCHDLHGQLFTARLRCYVNSGFCNVTDATPNRWAIDRSLQDDNFPVTRSLKPGLDLLASNYYHAEVILLQRLSGYAHLHCFKDDVTYKLRKLYDRVRTTLGFMNFEKIAVLRDKIRKIV</sequence>
<keyword evidence="4" id="KW-1015">Disulfide bond</keyword>
<gene>
    <name evidence="5" type="ORF">NP493_715g01000</name>
</gene>